<name>A0A448NM58_9FLAO</name>
<feature type="chain" id="PRO_5019271660" evidence="1">
    <location>
        <begin position="22"/>
        <end position="202"/>
    </location>
</feature>
<sequence>MKTSPFFILLFLLIFTTQINAQSSTVKDSFTLQLQEKKGDLNNDRIDDKIIVSIDTIDQRRSIQLQIFLSQPDGKLKRVVSTTQIIEAMYPNGGKNQTSEYQIPTFEIEEGIINMISEIKGGMASYSFKYQKGNFELIHISKSTWDGKNTTTETEYNLRTGNKIDVDKNLGSEKILNKREKKMPLKPLPKIQVLKHFDLQNY</sequence>
<keyword evidence="4" id="KW-1185">Reference proteome</keyword>
<dbReference type="EMBL" id="LR134441">
    <property type="protein sequence ID" value="VEH94984.1"/>
    <property type="molecule type" value="Genomic_DNA"/>
</dbReference>
<evidence type="ECO:0000313" key="4">
    <source>
        <dbReference type="Proteomes" id="UP000028349"/>
    </source>
</evidence>
<evidence type="ECO:0000256" key="1">
    <source>
        <dbReference type="SAM" id="SignalP"/>
    </source>
</evidence>
<keyword evidence="1" id="KW-0732">Signal</keyword>
<dbReference type="AlphaFoldDB" id="A0A448NM58"/>
<protein>
    <submittedName>
        <fullName evidence="3">Uncharacterized protein</fullName>
    </submittedName>
</protein>
<dbReference type="STRING" id="266748.HY04_02915"/>
<evidence type="ECO:0000313" key="5">
    <source>
        <dbReference type="Proteomes" id="UP000270036"/>
    </source>
</evidence>
<organism evidence="3 5">
    <name type="scientific">Kaistella antarctica</name>
    <dbReference type="NCBI Taxonomy" id="266748"/>
    <lineage>
        <taxon>Bacteria</taxon>
        <taxon>Pseudomonadati</taxon>
        <taxon>Bacteroidota</taxon>
        <taxon>Flavobacteriia</taxon>
        <taxon>Flavobacteriales</taxon>
        <taxon>Weeksellaceae</taxon>
        <taxon>Chryseobacterium group</taxon>
        <taxon>Kaistella</taxon>
    </lineage>
</organism>
<evidence type="ECO:0000313" key="2">
    <source>
        <dbReference type="EMBL" id="KEY20177.1"/>
    </source>
</evidence>
<accession>A0A448NM58</accession>
<dbReference type="KEGG" id="cant:NCTC13489_00045"/>
<feature type="signal peptide" evidence="1">
    <location>
        <begin position="1"/>
        <end position="21"/>
    </location>
</feature>
<dbReference type="OrthoDB" id="86940at2"/>
<reference evidence="2 4" key="1">
    <citation type="submission" date="2014-07" db="EMBL/GenBank/DDBJ databases">
        <authorList>
            <person name="Pisani N.G."/>
            <person name="Newman J.D."/>
        </authorList>
    </citation>
    <scope>NUCLEOTIDE SEQUENCE [LARGE SCALE GENOMIC DNA]</scope>
    <source>
        <strain evidence="2 4">LMG 24720</strain>
    </source>
</reference>
<evidence type="ECO:0000313" key="3">
    <source>
        <dbReference type="EMBL" id="VEH94984.1"/>
    </source>
</evidence>
<proteinExistence type="predicted"/>
<dbReference type="Proteomes" id="UP000270036">
    <property type="component" value="Chromosome"/>
</dbReference>
<dbReference type="Proteomes" id="UP000028349">
    <property type="component" value="Unassembled WGS sequence"/>
</dbReference>
<reference evidence="3 5" key="2">
    <citation type="submission" date="2018-12" db="EMBL/GenBank/DDBJ databases">
        <authorList>
            <consortium name="Pathogen Informatics"/>
        </authorList>
    </citation>
    <scope>NUCLEOTIDE SEQUENCE [LARGE SCALE GENOMIC DNA]</scope>
    <source>
        <strain evidence="3 5">NCTC13489</strain>
    </source>
</reference>
<gene>
    <name evidence="2" type="ORF">HY04_02915</name>
    <name evidence="3" type="ORF">NCTC13489_00045</name>
</gene>
<dbReference type="RefSeq" id="WP_034716941.1">
    <property type="nucleotide sequence ID" value="NZ_FOIX01000002.1"/>
</dbReference>
<dbReference type="EMBL" id="JPEP01000001">
    <property type="protein sequence ID" value="KEY20177.1"/>
    <property type="molecule type" value="Genomic_DNA"/>
</dbReference>